<dbReference type="FunFam" id="1.10.340.30:FF:000004">
    <property type="entry name" value="DNA-3-methyladenine glycosylase II"/>
    <property type="match status" value="1"/>
</dbReference>
<dbReference type="InterPro" id="IPR011257">
    <property type="entry name" value="DNA_glycosylase"/>
</dbReference>
<feature type="domain" description="HhH-GPD" evidence="6">
    <location>
        <begin position="51"/>
        <end position="208"/>
    </location>
</feature>
<name>A0A0B4XQ53_9GAMM</name>
<dbReference type="InterPro" id="IPR051912">
    <property type="entry name" value="Alkylbase_DNA_Glycosylase/TA"/>
</dbReference>
<dbReference type="AlphaFoldDB" id="A0A0B4XQ53"/>
<keyword evidence="8" id="KW-1185">Reference proteome</keyword>
<protein>
    <recommendedName>
        <fullName evidence="3">DNA-3-methyladenine glycosylase II</fullName>
        <ecNumber evidence="3">3.2.2.21</ecNumber>
    </recommendedName>
</protein>
<evidence type="ECO:0000313" key="8">
    <source>
        <dbReference type="Proteomes" id="UP000006764"/>
    </source>
</evidence>
<dbReference type="Proteomes" id="UP000006764">
    <property type="component" value="Chromosome"/>
</dbReference>
<proteinExistence type="inferred from homology"/>
<sequence>MPATRLPTDPALRHLCRADPDWLPVIRRVGPCGLTPDNGRSPYEALARAVIYQQLHGRAAAAITARLLALYGKRERFPQPAALLATPVDTLRACGLSANKVATLQGIAEGKLGGVIPTRSQAARLDDEALIERLTTLRGVGRWTVEMLLMHTLNRPDVMPAGDFGVREGWRLLKGLPAQPAPKALLAISEAWRPYRSTAAWYLWRVVDLSREG</sequence>
<dbReference type="OrthoDB" id="9811249at2"/>
<dbReference type="EMBL" id="CP004387">
    <property type="protein sequence ID" value="AJD48880.1"/>
    <property type="molecule type" value="Genomic_DNA"/>
</dbReference>
<reference evidence="7 8" key="1">
    <citation type="journal article" date="2012" name="J. Bacteriol.">
        <title>Genome sequence of an alkane-degrading bacterium, Alcanivorax pacificus type strain W11-5, isolated from deep sea sediment.</title>
        <authorList>
            <person name="Lai Q."/>
            <person name="Shao Z."/>
        </authorList>
    </citation>
    <scope>NUCLEOTIDE SEQUENCE [LARGE SCALE GENOMIC DNA]</scope>
    <source>
        <strain evidence="7 8">W11-5</strain>
    </source>
</reference>
<organism evidence="7 8">
    <name type="scientific">Isoalcanivorax pacificus W11-5</name>
    <dbReference type="NCBI Taxonomy" id="391936"/>
    <lineage>
        <taxon>Bacteria</taxon>
        <taxon>Pseudomonadati</taxon>
        <taxon>Pseudomonadota</taxon>
        <taxon>Gammaproteobacteria</taxon>
        <taxon>Oceanospirillales</taxon>
        <taxon>Alcanivoracaceae</taxon>
        <taxon>Isoalcanivorax</taxon>
    </lineage>
</organism>
<evidence type="ECO:0000256" key="5">
    <source>
        <dbReference type="ARBA" id="ARBA00023204"/>
    </source>
</evidence>
<gene>
    <name evidence="7" type="ORF">S7S_12340</name>
</gene>
<keyword evidence="4" id="KW-0227">DNA damage</keyword>
<dbReference type="GO" id="GO:0006285">
    <property type="term" value="P:base-excision repair, AP site formation"/>
    <property type="evidence" value="ECO:0007669"/>
    <property type="project" value="TreeGrafter"/>
</dbReference>
<dbReference type="Gene3D" id="1.10.1670.40">
    <property type="match status" value="1"/>
</dbReference>
<dbReference type="GO" id="GO:0043916">
    <property type="term" value="F:DNA-7-methylguanine glycosylase activity"/>
    <property type="evidence" value="ECO:0007669"/>
    <property type="project" value="TreeGrafter"/>
</dbReference>
<dbReference type="SMART" id="SM00478">
    <property type="entry name" value="ENDO3c"/>
    <property type="match status" value="1"/>
</dbReference>
<evidence type="ECO:0000256" key="4">
    <source>
        <dbReference type="ARBA" id="ARBA00022763"/>
    </source>
</evidence>
<dbReference type="InterPro" id="IPR003265">
    <property type="entry name" value="HhH-GPD_domain"/>
</dbReference>
<evidence type="ECO:0000256" key="1">
    <source>
        <dbReference type="ARBA" id="ARBA00000086"/>
    </source>
</evidence>
<dbReference type="Pfam" id="PF00730">
    <property type="entry name" value="HhH-GPD"/>
    <property type="match status" value="1"/>
</dbReference>
<dbReference type="PANTHER" id="PTHR43003:SF5">
    <property type="entry name" value="DNA-3-METHYLADENINE GLYCOSYLASE"/>
    <property type="match status" value="1"/>
</dbReference>
<evidence type="ECO:0000256" key="3">
    <source>
        <dbReference type="ARBA" id="ARBA00012000"/>
    </source>
</evidence>
<evidence type="ECO:0000259" key="6">
    <source>
        <dbReference type="SMART" id="SM00478"/>
    </source>
</evidence>
<dbReference type="HOGENOM" id="CLU_000445_72_5_6"/>
<dbReference type="CDD" id="cd00056">
    <property type="entry name" value="ENDO3c"/>
    <property type="match status" value="1"/>
</dbReference>
<dbReference type="RefSeq" id="WP_008738817.1">
    <property type="nucleotide sequence ID" value="NZ_CP004387.1"/>
</dbReference>
<dbReference type="GO" id="GO:0008725">
    <property type="term" value="F:DNA-3-methyladenine glycosylase activity"/>
    <property type="evidence" value="ECO:0007669"/>
    <property type="project" value="TreeGrafter"/>
</dbReference>
<dbReference type="Gene3D" id="1.10.340.30">
    <property type="entry name" value="Hypothetical protein, domain 2"/>
    <property type="match status" value="1"/>
</dbReference>
<evidence type="ECO:0000313" key="7">
    <source>
        <dbReference type="EMBL" id="AJD48880.1"/>
    </source>
</evidence>
<dbReference type="SUPFAM" id="SSF48150">
    <property type="entry name" value="DNA-glycosylase"/>
    <property type="match status" value="1"/>
</dbReference>
<dbReference type="EC" id="3.2.2.21" evidence="3"/>
<dbReference type="PANTHER" id="PTHR43003">
    <property type="entry name" value="DNA-3-METHYLADENINE GLYCOSYLASE"/>
    <property type="match status" value="1"/>
</dbReference>
<evidence type="ECO:0000256" key="2">
    <source>
        <dbReference type="ARBA" id="ARBA00010817"/>
    </source>
</evidence>
<keyword evidence="5" id="KW-0234">DNA repair</keyword>
<dbReference type="GO" id="GO:0032131">
    <property type="term" value="F:alkylated DNA binding"/>
    <property type="evidence" value="ECO:0007669"/>
    <property type="project" value="TreeGrafter"/>
</dbReference>
<comment type="similarity">
    <text evidence="2">Belongs to the alkylbase DNA glycosidase AlkA family.</text>
</comment>
<comment type="catalytic activity">
    <reaction evidence="1">
        <text>Hydrolysis of alkylated DNA, releasing 3-methyladenine, 3-methylguanine, 7-methylguanine and 7-methyladenine.</text>
        <dbReference type="EC" id="3.2.2.21"/>
    </reaction>
</comment>
<dbReference type="STRING" id="391936.S7S_12340"/>
<dbReference type="GO" id="GO:0006307">
    <property type="term" value="P:DNA alkylation repair"/>
    <property type="evidence" value="ECO:0007669"/>
    <property type="project" value="TreeGrafter"/>
</dbReference>
<dbReference type="KEGG" id="apac:S7S_12340"/>
<dbReference type="GO" id="GO:0032993">
    <property type="term" value="C:protein-DNA complex"/>
    <property type="evidence" value="ECO:0007669"/>
    <property type="project" value="TreeGrafter"/>
</dbReference>
<accession>A0A0B4XQ53</accession>